<keyword evidence="8" id="KW-0028">Amino-acid biosynthesis</keyword>
<proteinExistence type="inferred from homology"/>
<name>A0A5A7N992_9PROT</name>
<evidence type="ECO:0000256" key="2">
    <source>
        <dbReference type="ARBA" id="ARBA00005752"/>
    </source>
</evidence>
<dbReference type="InterPro" id="IPR051786">
    <property type="entry name" value="ASN_synthetase/amidase"/>
</dbReference>
<dbReference type="Proteomes" id="UP000324996">
    <property type="component" value="Unassembled WGS sequence"/>
</dbReference>
<dbReference type="PANTHER" id="PTHR43284:SF1">
    <property type="entry name" value="ASPARAGINE SYNTHETASE"/>
    <property type="match status" value="1"/>
</dbReference>
<dbReference type="GO" id="GO:0005829">
    <property type="term" value="C:cytosol"/>
    <property type="evidence" value="ECO:0007669"/>
    <property type="project" value="TreeGrafter"/>
</dbReference>
<evidence type="ECO:0000259" key="11">
    <source>
        <dbReference type="PROSITE" id="PS51278"/>
    </source>
</evidence>
<keyword evidence="13" id="KW-1185">Reference proteome</keyword>
<evidence type="ECO:0000256" key="3">
    <source>
        <dbReference type="ARBA" id="ARBA00012737"/>
    </source>
</evidence>
<feature type="binding site" evidence="9">
    <location>
        <begin position="376"/>
        <end position="377"/>
    </location>
    <ligand>
        <name>ATP</name>
        <dbReference type="ChEBI" id="CHEBI:30616"/>
    </ligand>
</feature>
<comment type="catalytic activity">
    <reaction evidence="7">
        <text>L-aspartate + L-glutamine + ATP + H2O = L-asparagine + L-glutamate + AMP + diphosphate + H(+)</text>
        <dbReference type="Rhea" id="RHEA:12228"/>
        <dbReference type="ChEBI" id="CHEBI:15377"/>
        <dbReference type="ChEBI" id="CHEBI:15378"/>
        <dbReference type="ChEBI" id="CHEBI:29985"/>
        <dbReference type="ChEBI" id="CHEBI:29991"/>
        <dbReference type="ChEBI" id="CHEBI:30616"/>
        <dbReference type="ChEBI" id="CHEBI:33019"/>
        <dbReference type="ChEBI" id="CHEBI:58048"/>
        <dbReference type="ChEBI" id="CHEBI:58359"/>
        <dbReference type="ChEBI" id="CHEBI:456215"/>
        <dbReference type="EC" id="6.3.5.4"/>
    </reaction>
</comment>
<dbReference type="CDD" id="cd00712">
    <property type="entry name" value="AsnB"/>
    <property type="match status" value="1"/>
</dbReference>
<evidence type="ECO:0000256" key="7">
    <source>
        <dbReference type="ARBA" id="ARBA00048741"/>
    </source>
</evidence>
<dbReference type="InterPro" id="IPR001962">
    <property type="entry name" value="Asn_synthase"/>
</dbReference>
<feature type="site" description="Important for beta-aspartyl-AMP intermediate formation" evidence="10">
    <location>
        <position position="378"/>
    </location>
</feature>
<dbReference type="PIRSF" id="PIRSF001589">
    <property type="entry name" value="Asn_synthetase_glu-h"/>
    <property type="match status" value="1"/>
</dbReference>
<evidence type="ECO:0000256" key="5">
    <source>
        <dbReference type="ARBA" id="ARBA00022840"/>
    </source>
</evidence>
<reference evidence="12 13" key="1">
    <citation type="submission" date="2019-09" db="EMBL/GenBank/DDBJ databases">
        <title>NBRP : Genome information of microbial organism related human and environment.</title>
        <authorList>
            <person name="Hattori M."/>
            <person name="Oshima K."/>
            <person name="Inaba H."/>
            <person name="Suda W."/>
            <person name="Sakamoto M."/>
            <person name="Iino T."/>
            <person name="Kitahara M."/>
            <person name="Oshida Y."/>
            <person name="Iida T."/>
            <person name="Kudo T."/>
            <person name="Itoh T."/>
            <person name="Ohkuma M."/>
        </authorList>
    </citation>
    <scope>NUCLEOTIDE SEQUENCE [LARGE SCALE GENOMIC DNA]</scope>
    <source>
        <strain evidence="12 13">Q-1</strain>
    </source>
</reference>
<evidence type="ECO:0000256" key="10">
    <source>
        <dbReference type="PIRSR" id="PIRSR001589-3"/>
    </source>
</evidence>
<dbReference type="EMBL" id="BKCN01000010">
    <property type="protein sequence ID" value="GER04487.1"/>
    <property type="molecule type" value="Genomic_DNA"/>
</dbReference>
<evidence type="ECO:0000313" key="12">
    <source>
        <dbReference type="EMBL" id="GER04487.1"/>
    </source>
</evidence>
<comment type="similarity">
    <text evidence="2">Belongs to the asparagine synthetase family.</text>
</comment>
<keyword evidence="5 9" id="KW-0067">ATP-binding</keyword>
<dbReference type="SUPFAM" id="SSF52402">
    <property type="entry name" value="Adenine nucleotide alpha hydrolases-like"/>
    <property type="match status" value="1"/>
</dbReference>
<dbReference type="Gene3D" id="3.60.20.10">
    <property type="entry name" value="Glutamine Phosphoribosylpyrophosphate, subunit 1, domain 1"/>
    <property type="match status" value="1"/>
</dbReference>
<sequence length="652" mass="73275">MCGIVGFINWQGVPEGGAQILRAMTDAVHHRGPDDGGQWLDRARGVGFGHRRLSILDLSSAGHQPMHSASGRYIIVYNGEIYNHHDLRAELNDAGKAPAWRGHSDTETLLAVIEAIGPDAALSRLNGMFAFALWDQQDHSLFLARDRLGEKPLYYGFAADGTFLFGSELKSLTLWPGFEKHVDRDALAAYLQFNYVPSPYAIWHGLHKLPPAHRLILKAGDQSLPPPHAYWDVHSIAQAAAAHPLADEARLVDRLETLLMDSVGRRMEADVALGAFLSGGIDSSTIVALMQAQSTRKIRTFSIGFHESRYNEATYAKEVAQHLGTDHTELYVTAKQALDVIPRLPQMWDEPFADSSQIPTSLLCEMTRAHVTVSLSGDGGDELFCGYDRYARAMHLKAALARIPRQSRALAAGFLRTGFAGHLAAGVNGLLPKSMATVAVRDRLPKLADFLLRSDEVGIYGDLISHWRDPFAVVLGAQGPGPSVFDQVPDFPDFRQKMMYRDLVAYLPDDILTKVDRASMAASLEARVPFLDHHVVEFAWQLPMSAKLKKGVGKHILREVLYRHVPQKLLDRPKMGFGVPIEDWLRGPLRDWAEDLLDEKRLREDGFFDPAPIRRLWDEHLFHGRRWHYHLWDILMFQAWWRQQSEPQTIDR</sequence>
<evidence type="ECO:0000256" key="4">
    <source>
        <dbReference type="ARBA" id="ARBA00022741"/>
    </source>
</evidence>
<dbReference type="PANTHER" id="PTHR43284">
    <property type="entry name" value="ASPARAGINE SYNTHETASE (GLUTAMINE-HYDROLYZING)"/>
    <property type="match status" value="1"/>
</dbReference>
<dbReference type="RefSeq" id="WP_042085776.1">
    <property type="nucleotide sequence ID" value="NZ_BKCN01000010.1"/>
</dbReference>
<organism evidence="12 13">
    <name type="scientific">Iodidimonas nitroreducens</name>
    <dbReference type="NCBI Taxonomy" id="1236968"/>
    <lineage>
        <taxon>Bacteria</taxon>
        <taxon>Pseudomonadati</taxon>
        <taxon>Pseudomonadota</taxon>
        <taxon>Alphaproteobacteria</taxon>
        <taxon>Iodidimonadales</taxon>
        <taxon>Iodidimonadaceae</taxon>
        <taxon>Iodidimonas</taxon>
    </lineage>
</organism>
<dbReference type="InterPro" id="IPR017932">
    <property type="entry name" value="GATase_2_dom"/>
</dbReference>
<dbReference type="GO" id="GO:0006529">
    <property type="term" value="P:asparagine biosynthetic process"/>
    <property type="evidence" value="ECO:0007669"/>
    <property type="project" value="UniProtKB-KW"/>
</dbReference>
<dbReference type="Gene3D" id="3.40.50.620">
    <property type="entry name" value="HUPs"/>
    <property type="match status" value="2"/>
</dbReference>
<dbReference type="AlphaFoldDB" id="A0A5A7N992"/>
<feature type="binding site" evidence="9">
    <location>
        <position position="303"/>
    </location>
    <ligand>
        <name>ATP</name>
        <dbReference type="ChEBI" id="CHEBI:30616"/>
    </ligand>
</feature>
<dbReference type="Pfam" id="PF00733">
    <property type="entry name" value="Asn_synthase"/>
    <property type="match status" value="1"/>
</dbReference>
<dbReference type="CDD" id="cd01991">
    <property type="entry name" value="Asn_synthase_B_C"/>
    <property type="match status" value="1"/>
</dbReference>
<evidence type="ECO:0000313" key="13">
    <source>
        <dbReference type="Proteomes" id="UP000324996"/>
    </source>
</evidence>
<dbReference type="GO" id="GO:0005524">
    <property type="term" value="F:ATP binding"/>
    <property type="evidence" value="ECO:0007669"/>
    <property type="project" value="UniProtKB-KW"/>
</dbReference>
<feature type="active site" description="For GATase activity" evidence="8">
    <location>
        <position position="2"/>
    </location>
</feature>
<dbReference type="NCBIfam" id="TIGR01536">
    <property type="entry name" value="asn_synth_AEB"/>
    <property type="match status" value="1"/>
</dbReference>
<dbReference type="InterPro" id="IPR006426">
    <property type="entry name" value="Asn_synth_AEB"/>
</dbReference>
<feature type="domain" description="Glutamine amidotransferase type-2" evidence="11">
    <location>
        <begin position="2"/>
        <end position="220"/>
    </location>
</feature>
<dbReference type="InterPro" id="IPR029055">
    <property type="entry name" value="Ntn_hydrolases_N"/>
</dbReference>
<protein>
    <recommendedName>
        <fullName evidence="3">asparagine synthase (glutamine-hydrolyzing)</fullName>
        <ecNumber evidence="3">6.3.5.4</ecNumber>
    </recommendedName>
</protein>
<dbReference type="PROSITE" id="PS51278">
    <property type="entry name" value="GATASE_TYPE_2"/>
    <property type="match status" value="1"/>
</dbReference>
<comment type="caution">
    <text evidence="12">The sequence shown here is derived from an EMBL/GenBank/DDBJ whole genome shotgun (WGS) entry which is preliminary data.</text>
</comment>
<keyword evidence="4 9" id="KW-0547">Nucleotide-binding</keyword>
<evidence type="ECO:0000256" key="9">
    <source>
        <dbReference type="PIRSR" id="PIRSR001589-2"/>
    </source>
</evidence>
<feature type="binding site" evidence="9">
    <location>
        <position position="105"/>
    </location>
    <ligand>
        <name>L-glutamine</name>
        <dbReference type="ChEBI" id="CHEBI:58359"/>
    </ligand>
</feature>
<evidence type="ECO:0000256" key="1">
    <source>
        <dbReference type="ARBA" id="ARBA00005187"/>
    </source>
</evidence>
<evidence type="ECO:0000256" key="6">
    <source>
        <dbReference type="ARBA" id="ARBA00022962"/>
    </source>
</evidence>
<gene>
    <name evidence="12" type="ORF">JCM17846_21690</name>
</gene>
<comment type="pathway">
    <text evidence="1">Amino-acid biosynthesis; L-asparagine biosynthesis; L-asparagine from L-aspartate (L-Gln route): step 1/1.</text>
</comment>
<dbReference type="Pfam" id="PF13522">
    <property type="entry name" value="GATase_6"/>
    <property type="match status" value="1"/>
</dbReference>
<dbReference type="GO" id="GO:0004066">
    <property type="term" value="F:asparagine synthase (glutamine-hydrolyzing) activity"/>
    <property type="evidence" value="ECO:0007669"/>
    <property type="project" value="UniProtKB-EC"/>
</dbReference>
<dbReference type="InterPro" id="IPR014729">
    <property type="entry name" value="Rossmann-like_a/b/a_fold"/>
</dbReference>
<dbReference type="InterPro" id="IPR033738">
    <property type="entry name" value="AsnB_N"/>
</dbReference>
<evidence type="ECO:0000256" key="8">
    <source>
        <dbReference type="PIRSR" id="PIRSR001589-1"/>
    </source>
</evidence>
<dbReference type="SUPFAM" id="SSF56235">
    <property type="entry name" value="N-terminal nucleophile aminohydrolases (Ntn hydrolases)"/>
    <property type="match status" value="1"/>
</dbReference>
<keyword evidence="6 8" id="KW-0315">Glutamine amidotransferase</keyword>
<accession>A0A5A7N992</accession>
<dbReference type="EC" id="6.3.5.4" evidence="3"/>
<keyword evidence="8" id="KW-0061">Asparagine biosynthesis</keyword>